<protein>
    <recommendedName>
        <fullName evidence="4">O-antigen polymerase</fullName>
    </recommendedName>
</protein>
<feature type="transmembrane region" description="Helical" evidence="1">
    <location>
        <begin position="65"/>
        <end position="86"/>
    </location>
</feature>
<dbReference type="eggNOG" id="COG3307">
    <property type="taxonomic scope" value="Bacteria"/>
</dbReference>
<dbReference type="RefSeq" id="WP_008927923.1">
    <property type="nucleotide sequence ID" value="NZ_AMRJ01000003.1"/>
</dbReference>
<proteinExistence type="predicted"/>
<evidence type="ECO:0000313" key="2">
    <source>
        <dbReference type="EMBL" id="EKF75427.1"/>
    </source>
</evidence>
<dbReference type="STRING" id="1177179.A11A3_03684"/>
<feature type="transmembrane region" description="Helical" evidence="1">
    <location>
        <begin position="12"/>
        <end position="31"/>
    </location>
</feature>
<feature type="transmembrane region" description="Helical" evidence="1">
    <location>
        <begin position="123"/>
        <end position="143"/>
    </location>
</feature>
<keyword evidence="3" id="KW-1185">Reference proteome</keyword>
<keyword evidence="1" id="KW-0472">Membrane</keyword>
<feature type="transmembrane region" description="Helical" evidence="1">
    <location>
        <begin position="204"/>
        <end position="228"/>
    </location>
</feature>
<gene>
    <name evidence="2" type="ORF">A11A3_03684</name>
</gene>
<feature type="transmembrane region" description="Helical" evidence="1">
    <location>
        <begin position="98"/>
        <end position="116"/>
    </location>
</feature>
<feature type="transmembrane region" description="Helical" evidence="1">
    <location>
        <begin position="163"/>
        <end position="183"/>
    </location>
</feature>
<accession>L0WH39</accession>
<keyword evidence="1" id="KW-1133">Transmembrane helix</keyword>
<dbReference type="OrthoDB" id="6074362at2"/>
<sequence>MPLLNNIMQGRWLRWWLTLSFAVMFSAVFLFNSRTSMLNVVDFLFFLPSLTLVTRAVVSGDHRLLTAPLMLPLYLLLAWALLSMAWAEQPNGSRTVRGVVQILIMAGMFRWLHLYYRHTFKQALTNGALCAMIVATTVVVSYYTTQPINSPLFSEPANLIFHLPSLEAPTALMALVAPTFILVAQAREEGATGKGGRRLAGAMVGFAILCLTSLPLGLMSIFLALAWLIASGRYRWFALLPLLAAVYLLVDTSHLQTAANYMLHPWFGNGLNQETLNNVLAHDGDALRSLAHPRNMFLLLIHALGVVGLLLFVACWAVPLALLIRRKTPWFEDGLFTVTVAPSLFMLFATGAFLLVPFHSSWESLWVPMALLLARLSERDVIRPLATR</sequence>
<name>L0WH39_9GAMM</name>
<evidence type="ECO:0000256" key="1">
    <source>
        <dbReference type="SAM" id="Phobius"/>
    </source>
</evidence>
<dbReference type="AlphaFoldDB" id="L0WH39"/>
<feature type="transmembrane region" description="Helical" evidence="1">
    <location>
        <begin position="234"/>
        <end position="250"/>
    </location>
</feature>
<dbReference type="PATRIC" id="fig|1177179.3.peg.735"/>
<dbReference type="Proteomes" id="UP000010164">
    <property type="component" value="Unassembled WGS sequence"/>
</dbReference>
<evidence type="ECO:0008006" key="4">
    <source>
        <dbReference type="Google" id="ProtNLM"/>
    </source>
</evidence>
<comment type="caution">
    <text evidence="2">The sequence shown here is derived from an EMBL/GenBank/DDBJ whole genome shotgun (WGS) entry which is preliminary data.</text>
</comment>
<reference evidence="2 3" key="1">
    <citation type="journal article" date="2012" name="J. Bacteriol.">
        <title>Genome Sequence of the Alkane-Degrading Bacterium Alcanivorax hongdengensis Type Strain A-11-3.</title>
        <authorList>
            <person name="Lai Q."/>
            <person name="Shao Z."/>
        </authorList>
    </citation>
    <scope>NUCLEOTIDE SEQUENCE [LARGE SCALE GENOMIC DNA]</scope>
    <source>
        <strain evidence="2 3">A-11-3</strain>
    </source>
</reference>
<feature type="transmembrane region" description="Helical" evidence="1">
    <location>
        <begin position="297"/>
        <end position="322"/>
    </location>
</feature>
<dbReference type="EMBL" id="AMRJ01000003">
    <property type="protein sequence ID" value="EKF75427.1"/>
    <property type="molecule type" value="Genomic_DNA"/>
</dbReference>
<evidence type="ECO:0000313" key="3">
    <source>
        <dbReference type="Proteomes" id="UP000010164"/>
    </source>
</evidence>
<feature type="transmembrane region" description="Helical" evidence="1">
    <location>
        <begin position="334"/>
        <end position="356"/>
    </location>
</feature>
<feature type="transmembrane region" description="Helical" evidence="1">
    <location>
        <begin position="37"/>
        <end position="58"/>
    </location>
</feature>
<keyword evidence="1" id="KW-0812">Transmembrane</keyword>
<organism evidence="2 3">
    <name type="scientific">Alcanivorax hongdengensis A-11-3</name>
    <dbReference type="NCBI Taxonomy" id="1177179"/>
    <lineage>
        <taxon>Bacteria</taxon>
        <taxon>Pseudomonadati</taxon>
        <taxon>Pseudomonadota</taxon>
        <taxon>Gammaproteobacteria</taxon>
        <taxon>Oceanospirillales</taxon>
        <taxon>Alcanivoracaceae</taxon>
        <taxon>Alcanivorax</taxon>
    </lineage>
</organism>